<proteinExistence type="predicted"/>
<dbReference type="STRING" id="5364.A0A5C3N621"/>
<feature type="compositionally biased region" description="Polar residues" evidence="1">
    <location>
        <begin position="69"/>
        <end position="81"/>
    </location>
</feature>
<dbReference type="Proteomes" id="UP000305948">
    <property type="component" value="Unassembled WGS sequence"/>
</dbReference>
<feature type="compositionally biased region" description="Basic and acidic residues" evidence="1">
    <location>
        <begin position="30"/>
        <end position="43"/>
    </location>
</feature>
<organism evidence="2 3">
    <name type="scientific">Heliocybe sulcata</name>
    <dbReference type="NCBI Taxonomy" id="5364"/>
    <lineage>
        <taxon>Eukaryota</taxon>
        <taxon>Fungi</taxon>
        <taxon>Dikarya</taxon>
        <taxon>Basidiomycota</taxon>
        <taxon>Agaricomycotina</taxon>
        <taxon>Agaricomycetes</taxon>
        <taxon>Gloeophyllales</taxon>
        <taxon>Gloeophyllaceae</taxon>
        <taxon>Heliocybe</taxon>
    </lineage>
</organism>
<gene>
    <name evidence="2" type="ORF">OE88DRAFT_1347132</name>
</gene>
<keyword evidence="3" id="KW-1185">Reference proteome</keyword>
<name>A0A5C3N621_9AGAM</name>
<dbReference type="EMBL" id="ML213508">
    <property type="protein sequence ID" value="TFK53134.1"/>
    <property type="molecule type" value="Genomic_DNA"/>
</dbReference>
<accession>A0A5C3N621</accession>
<feature type="region of interest" description="Disordered" evidence="1">
    <location>
        <begin position="179"/>
        <end position="220"/>
    </location>
</feature>
<reference evidence="2 3" key="1">
    <citation type="journal article" date="2019" name="Nat. Ecol. Evol.">
        <title>Megaphylogeny resolves global patterns of mushroom evolution.</title>
        <authorList>
            <person name="Varga T."/>
            <person name="Krizsan K."/>
            <person name="Foldi C."/>
            <person name="Dima B."/>
            <person name="Sanchez-Garcia M."/>
            <person name="Sanchez-Ramirez S."/>
            <person name="Szollosi G.J."/>
            <person name="Szarkandi J.G."/>
            <person name="Papp V."/>
            <person name="Albert L."/>
            <person name="Andreopoulos W."/>
            <person name="Angelini C."/>
            <person name="Antonin V."/>
            <person name="Barry K.W."/>
            <person name="Bougher N.L."/>
            <person name="Buchanan P."/>
            <person name="Buyck B."/>
            <person name="Bense V."/>
            <person name="Catcheside P."/>
            <person name="Chovatia M."/>
            <person name="Cooper J."/>
            <person name="Damon W."/>
            <person name="Desjardin D."/>
            <person name="Finy P."/>
            <person name="Geml J."/>
            <person name="Haridas S."/>
            <person name="Hughes K."/>
            <person name="Justo A."/>
            <person name="Karasinski D."/>
            <person name="Kautmanova I."/>
            <person name="Kiss B."/>
            <person name="Kocsube S."/>
            <person name="Kotiranta H."/>
            <person name="LaButti K.M."/>
            <person name="Lechner B.E."/>
            <person name="Liimatainen K."/>
            <person name="Lipzen A."/>
            <person name="Lukacs Z."/>
            <person name="Mihaltcheva S."/>
            <person name="Morgado L.N."/>
            <person name="Niskanen T."/>
            <person name="Noordeloos M.E."/>
            <person name="Ohm R.A."/>
            <person name="Ortiz-Santana B."/>
            <person name="Ovrebo C."/>
            <person name="Racz N."/>
            <person name="Riley R."/>
            <person name="Savchenko A."/>
            <person name="Shiryaev A."/>
            <person name="Soop K."/>
            <person name="Spirin V."/>
            <person name="Szebenyi C."/>
            <person name="Tomsovsky M."/>
            <person name="Tulloss R.E."/>
            <person name="Uehling J."/>
            <person name="Grigoriev I.V."/>
            <person name="Vagvolgyi C."/>
            <person name="Papp T."/>
            <person name="Martin F.M."/>
            <person name="Miettinen O."/>
            <person name="Hibbett D.S."/>
            <person name="Nagy L.G."/>
        </authorList>
    </citation>
    <scope>NUCLEOTIDE SEQUENCE [LARGE SCALE GENOMIC DNA]</scope>
    <source>
        <strain evidence="2 3">OMC1185</strain>
    </source>
</reference>
<dbReference type="AlphaFoldDB" id="A0A5C3N621"/>
<dbReference type="OrthoDB" id="3271290at2759"/>
<evidence type="ECO:0000313" key="3">
    <source>
        <dbReference type="Proteomes" id="UP000305948"/>
    </source>
</evidence>
<evidence type="ECO:0000256" key="1">
    <source>
        <dbReference type="SAM" id="MobiDB-lite"/>
    </source>
</evidence>
<protein>
    <submittedName>
        <fullName evidence="2">Uncharacterized protein</fullName>
    </submittedName>
</protein>
<feature type="compositionally biased region" description="Polar residues" evidence="1">
    <location>
        <begin position="8"/>
        <end position="18"/>
    </location>
</feature>
<evidence type="ECO:0000313" key="2">
    <source>
        <dbReference type="EMBL" id="TFK53134.1"/>
    </source>
</evidence>
<sequence length="220" mass="23940">MLSKLSHIITSVPANGDSSEQELQRSPANTRREQARVRQHSLEESYTALRSASDDDSSIISARRPPLTPSRTGPSNVSWLSVPTDPKLTHSSSAPLIGRSASVTSPKQQAQRPAITNLQARSTHSLRSDYRRTSPIATTSPFVQHQTQLLSPIREQLSPERRPVGLPPISPLREVDVTDDVGGKINSPFLSSTPVDAHTPQHAARPRHPTTPLHSSSQGL</sequence>
<feature type="region of interest" description="Disordered" evidence="1">
    <location>
        <begin position="1"/>
        <end position="92"/>
    </location>
</feature>